<evidence type="ECO:0000313" key="2">
    <source>
        <dbReference type="EMBL" id="ANY77409.1"/>
    </source>
</evidence>
<dbReference type="EMBL" id="CP016616">
    <property type="protein sequence ID" value="ANY77409.1"/>
    <property type="molecule type" value="Genomic_DNA"/>
</dbReference>
<dbReference type="KEGG" id="moc:BB934_03545"/>
<protein>
    <submittedName>
        <fullName evidence="2">Uncharacterized protein</fullName>
    </submittedName>
</protein>
<keyword evidence="1" id="KW-0472">Membrane</keyword>
<accession>A0A1B2EBS7</accession>
<proteinExistence type="predicted"/>
<keyword evidence="1" id="KW-0812">Transmembrane</keyword>
<reference evidence="2" key="1">
    <citation type="submission" date="2016-07" db="EMBL/GenBank/DDBJ databases">
        <title>Microvirga ossetica sp. nov. a new species of rhizobia isolated from root nodules of the legume species Vicia alpestris Steven originated from North Ossetia region in the Caucasus.</title>
        <authorList>
            <person name="Safronova V.I."/>
            <person name="Kuznetsova I.G."/>
            <person name="Sazanova A.L."/>
            <person name="Belimov A."/>
            <person name="Andronov E."/>
            <person name="Osledkin Y.S."/>
            <person name="Onishchuk O.P."/>
            <person name="Kurchak O.N."/>
            <person name="Shaposhnikov A.I."/>
            <person name="Willems A."/>
            <person name="Tikhonovich I.A."/>
        </authorList>
    </citation>
    <scope>NUCLEOTIDE SEQUENCE [LARGE SCALE GENOMIC DNA]</scope>
    <source>
        <strain evidence="2">V5/3M</strain>
    </source>
</reference>
<sequence length="74" mass="7751">MRIRIGFNISALLLYGLSWILLGAAVLMVILAIATALGVASFPMTVSADLIGSVVCALLALLFRFLAGKLDQAT</sequence>
<keyword evidence="1" id="KW-1133">Transmembrane helix</keyword>
<name>A0A1B2EBS7_9HYPH</name>
<feature type="transmembrane region" description="Helical" evidence="1">
    <location>
        <begin position="12"/>
        <end position="40"/>
    </location>
</feature>
<organism evidence="2">
    <name type="scientific">Microvirga ossetica</name>
    <dbReference type="NCBI Taxonomy" id="1882682"/>
    <lineage>
        <taxon>Bacteria</taxon>
        <taxon>Pseudomonadati</taxon>
        <taxon>Pseudomonadota</taxon>
        <taxon>Alphaproteobacteria</taxon>
        <taxon>Hyphomicrobiales</taxon>
        <taxon>Methylobacteriaceae</taxon>
        <taxon>Microvirga</taxon>
    </lineage>
</organism>
<dbReference type="AlphaFoldDB" id="A0A1B2EBS7"/>
<feature type="transmembrane region" description="Helical" evidence="1">
    <location>
        <begin position="46"/>
        <end position="67"/>
    </location>
</feature>
<evidence type="ECO:0000256" key="1">
    <source>
        <dbReference type="SAM" id="Phobius"/>
    </source>
</evidence>
<dbReference type="RefSeq" id="WP_099508408.1">
    <property type="nucleotide sequence ID" value="NZ_CP016616.1"/>
</dbReference>
<gene>
    <name evidence="2" type="ORF">BB934_03545</name>
</gene>